<accession>A0ACC2HW85</accession>
<name>A0ACC2HW85_9PLEO</name>
<reference evidence="1" key="1">
    <citation type="submission" date="2022-11" db="EMBL/GenBank/DDBJ databases">
        <title>Genome Sequence of Boeremia exigua.</title>
        <authorList>
            <person name="Buettner E."/>
        </authorList>
    </citation>
    <scope>NUCLEOTIDE SEQUENCE</scope>
    <source>
        <strain evidence="1">CU02</strain>
    </source>
</reference>
<sequence>MSEYRFGQLGHRTDTDLEQRPRCRACRKELKRPVDRMKTKDGWWTNCQSCRSKHTAERRQKIHDDLTKHHNSTISIKRKFSDTIDMDNAQDFGEVSDDTPAKSAVIYKFEEITEAQWKKHRKHLVCVNCDEDDGNFRITPCGHVICDDCFEQARYLAKGGYLKYGICGKCNAVFDDGVLLNAKVEDLPSKKTKQRDQFHNTHISPQMIDCAVCGDKFLEIDLADLSDCTHNPDVCKACLLQWLEAQLESTTWEQMQCPSDGCGQILTHSDVRKYASEELFTRYDELSMRAFLSADPNFRYCLAEGCNSGQIHDAEAENNIFRCNACGFRVCTVHDVPFHTGKTCAQYDERQRKKQEKKRKRDQERAEQDEMSVVEIKASTVKCPGCEVPIHKYEACDHITCTRCKFEFCYICRAPYRGQNGIFTAGNKVHTAECKYHPQNLPDYEDPDGPEVVIEHTDVQDGNPEDSDSDLEEVVAVHSYLEEANPDDSDIENSDPEEAITMNSDGEGVLATADADLEDARPDDSDSDSEDLEIISPIFPEEAVTMNSDGEGVLATADSDLEDTRPDDLDSDSEDLDSEIISPIFRGAPRQTYYGRITMLRQARQRASQNEFTRMRAGAGITFADGRPFNRFG</sequence>
<comment type="caution">
    <text evidence="1">The sequence shown here is derived from an EMBL/GenBank/DDBJ whole genome shotgun (WGS) entry which is preliminary data.</text>
</comment>
<protein>
    <submittedName>
        <fullName evidence="1">Uncharacterized protein</fullName>
    </submittedName>
</protein>
<dbReference type="EMBL" id="JAPHNI010000982">
    <property type="protein sequence ID" value="KAJ8107199.1"/>
    <property type="molecule type" value="Genomic_DNA"/>
</dbReference>
<proteinExistence type="predicted"/>
<evidence type="ECO:0000313" key="1">
    <source>
        <dbReference type="EMBL" id="KAJ8107199.1"/>
    </source>
</evidence>
<gene>
    <name evidence="1" type="ORF">OPT61_g9031</name>
</gene>
<evidence type="ECO:0000313" key="2">
    <source>
        <dbReference type="Proteomes" id="UP001153331"/>
    </source>
</evidence>
<dbReference type="Proteomes" id="UP001153331">
    <property type="component" value="Unassembled WGS sequence"/>
</dbReference>
<keyword evidence="2" id="KW-1185">Reference proteome</keyword>
<organism evidence="1 2">
    <name type="scientific">Boeremia exigua</name>
    <dbReference type="NCBI Taxonomy" id="749465"/>
    <lineage>
        <taxon>Eukaryota</taxon>
        <taxon>Fungi</taxon>
        <taxon>Dikarya</taxon>
        <taxon>Ascomycota</taxon>
        <taxon>Pezizomycotina</taxon>
        <taxon>Dothideomycetes</taxon>
        <taxon>Pleosporomycetidae</taxon>
        <taxon>Pleosporales</taxon>
        <taxon>Pleosporineae</taxon>
        <taxon>Didymellaceae</taxon>
        <taxon>Boeremia</taxon>
    </lineage>
</organism>